<protein>
    <recommendedName>
        <fullName evidence="4">Big-1 domain-containing protein</fullName>
    </recommendedName>
</protein>
<name>A0A7T4QZK9_9GAMM</name>
<dbReference type="Gene3D" id="2.60.40.10">
    <property type="entry name" value="Immunoglobulins"/>
    <property type="match status" value="3"/>
</dbReference>
<dbReference type="Proteomes" id="UP000596063">
    <property type="component" value="Chromosome"/>
</dbReference>
<feature type="signal peptide" evidence="1">
    <location>
        <begin position="1"/>
        <end position="18"/>
    </location>
</feature>
<proteinExistence type="predicted"/>
<dbReference type="RefSeq" id="WP_198569155.1">
    <property type="nucleotide sequence ID" value="NZ_CP066167.1"/>
</dbReference>
<dbReference type="EMBL" id="CP066167">
    <property type="protein sequence ID" value="QQD17656.1"/>
    <property type="molecule type" value="Genomic_DNA"/>
</dbReference>
<accession>A0A7T4QZK9</accession>
<dbReference type="PROSITE" id="PS51257">
    <property type="entry name" value="PROKAR_LIPOPROTEIN"/>
    <property type="match status" value="1"/>
</dbReference>
<evidence type="ECO:0000313" key="2">
    <source>
        <dbReference type="EMBL" id="QQD17656.1"/>
    </source>
</evidence>
<evidence type="ECO:0000313" key="3">
    <source>
        <dbReference type="Proteomes" id="UP000596063"/>
    </source>
</evidence>
<keyword evidence="3" id="KW-1185">Reference proteome</keyword>
<dbReference type="SUPFAM" id="SSF49373">
    <property type="entry name" value="Invasin/intimin cell-adhesion fragments"/>
    <property type="match status" value="1"/>
</dbReference>
<dbReference type="KEGG" id="snan:I6N98_15085"/>
<evidence type="ECO:0000256" key="1">
    <source>
        <dbReference type="SAM" id="SignalP"/>
    </source>
</evidence>
<organism evidence="2 3">
    <name type="scientific">Spongiibacter nanhainus</name>
    <dbReference type="NCBI Taxonomy" id="2794344"/>
    <lineage>
        <taxon>Bacteria</taxon>
        <taxon>Pseudomonadati</taxon>
        <taxon>Pseudomonadota</taxon>
        <taxon>Gammaproteobacteria</taxon>
        <taxon>Cellvibrionales</taxon>
        <taxon>Spongiibacteraceae</taxon>
        <taxon>Spongiibacter</taxon>
    </lineage>
</organism>
<dbReference type="AlphaFoldDB" id="A0A7T4QZK9"/>
<dbReference type="InterPro" id="IPR013783">
    <property type="entry name" value="Ig-like_fold"/>
</dbReference>
<dbReference type="InterPro" id="IPR008964">
    <property type="entry name" value="Invasin/intimin_cell_adhesion"/>
</dbReference>
<reference evidence="2 3" key="1">
    <citation type="submission" date="2020-12" db="EMBL/GenBank/DDBJ databases">
        <authorList>
            <person name="Shan Y."/>
        </authorList>
    </citation>
    <scope>NUCLEOTIDE SEQUENCE [LARGE SCALE GENOMIC DNA]</scope>
    <source>
        <strain evidence="3">csc3.9</strain>
    </source>
</reference>
<feature type="chain" id="PRO_5032994680" description="Big-1 domain-containing protein" evidence="1">
    <location>
        <begin position="19"/>
        <end position="841"/>
    </location>
</feature>
<evidence type="ECO:0008006" key="4">
    <source>
        <dbReference type="Google" id="ProtNLM"/>
    </source>
</evidence>
<gene>
    <name evidence="2" type="ORF">I6N98_15085</name>
</gene>
<sequence>MKLLLRASLLATASVMFAGCGGGDSGGPSLTPGEGGPNTGGDQEVISAGLAQGAGFSQELIGTAADSLELGDSTLLTVNLARLNTTSGAFTLIAEEASVSFSSNCSNSSQSDITPATSTSDTGQFTATYTAAGCSGDDLITATISYEGVSYSASTTITTNNFDVRFGNFVDGTFVEGAITNTPQTTLSAGDTAQLSVRFVDQDNAPFTGATDVFFSSTCLNNGLSEIDPAIVTNNNGTILATYTARGCDGQDTVTATTSAGGNTLTATVDLTTEQPPLGALQFVSAEPEILQLKGTEGAVDISNDGRDIGPQSTVTFRVTSDNGEPLPNQRVDFELVTGDSGASNDGSDAYLSRYTDFTDVDGQVSTVVNPGTTATPLRVRATAERNDVDISAVSSRLVATTGIPDQDSFSLSVSTFNIDGWAYEGIETEITIRAADRFNNPVPNGTALVFWAEGASIEPSCVTQGGACSVTLTSQDPRPETGRVTVLARAIGEESFTDASPTNGRYDDGEVFDDLAEPFMDNNENCEYDANVEEFADFNNDNARNEANGLYDGLLCTKNGVNNNCNPNSETIFTSASTVIVLSGSTDLSVEAYLADDFSIDPVIGCGGDAENSGTWLNASTLSEVVLDCPQTITVGVEDARGQVPPAGTTLSVASDQGDLVGPTEYTMASTNSYGPWVESFFLNPADEGGDGVFEVTVATPNTEGGGVTTYTRLISVIQRSVGITLEQPETDDELQIDSVEGGSFQLKIEELNELGLPAGTTITLSTTRGSITSATSITLDSDLLGSRREQIDFAPTGAPGFGFLTVTVTTPIADGCNAAKSYVSEFEFEEVVAEEEEAP</sequence>
<keyword evidence="1" id="KW-0732">Signal</keyword>